<evidence type="ECO:0000256" key="9">
    <source>
        <dbReference type="ARBA" id="ARBA00023136"/>
    </source>
</evidence>
<keyword evidence="3 11" id="KW-1134">Transmembrane beta strand</keyword>
<evidence type="ECO:0000256" key="12">
    <source>
        <dbReference type="RuleBase" id="RU003357"/>
    </source>
</evidence>
<keyword evidence="16" id="KW-0675">Receptor</keyword>
<keyword evidence="4" id="KW-0410">Iron transport</keyword>
<keyword evidence="10 11" id="KW-0998">Cell outer membrane</keyword>
<proteinExistence type="inferred from homology"/>
<dbReference type="PANTHER" id="PTHR32552">
    <property type="entry name" value="FERRICHROME IRON RECEPTOR-RELATED"/>
    <property type="match status" value="1"/>
</dbReference>
<dbReference type="InterPro" id="IPR012910">
    <property type="entry name" value="Plug_dom"/>
</dbReference>
<feature type="chain" id="PRO_5031193892" evidence="13">
    <location>
        <begin position="26"/>
        <end position="802"/>
    </location>
</feature>
<dbReference type="SUPFAM" id="SSF56935">
    <property type="entry name" value="Porins"/>
    <property type="match status" value="1"/>
</dbReference>
<sequence>MKKADTKALSVLTAVLSSASLTAIAQPADNRSATIEEVIVTAQKVEESLQDTPVSVSAFGAEDLQQIGVSEAKDVANFTPGLTMRKQSASQDNYAIGIRSVASGETALAIDPTVGIYQDGVYIARSTGAAFDIVDLKRIEVLRGPQGTLFGRNTIGGAINVVTEKPKGEFAFRQAVTYAARDSRSYHTTVDTPAWGNVAAKFSMRTAKHDGQNESIYTGEQLGNGESQAYRLAVNWVPSETVMVDYVYDKSDRQSNTATTQLVHVRPTYASPSSPTYGGQYYVDAAAGASADRLSKLYMTSSDVDETASDIDGHAVTVSWDWAENSTVKSISSYRDWTSLSRATEFGSFPVTFGTVYDLSGTYGPVFTPVPGGTLLPIFAAQRNSFQKQLTQEFQVVGTMFSEFLNYNVGLYYFEEQADEDNPQSFILPTCLAASAVCTPGNPGFNATLIGTASLIGRPDFAYSTDNKSLALYGQFTLNVAPDLDLTFGYRWTKDDKETTLTNGFGNPSTVQTFVDDNDWTKFTPSFTADYRFSDEISTYFRIATGYRSGGYNVRASTEADFRTPFDEENILSYELGVKSDLFDRKLRLNAAVYHTEYEDRQVAQFSAGSGGASTNIVNAGENVVDGFEIEAVYLPFIGARVITTYSYIDVDHKEFITTKVNPVTGFPVGNSNVDIAGNGALDNTYAPQHQASLALEYTFAPKEWGQLTLRVDTTFTDEISFHPQLNLYDESNEHQLVNARATITEIPAFMDGTLTVAAWGKNLENKEYRDFGIDFGQLGFAVSNWGELRSWGLDFIYQFNR</sequence>
<evidence type="ECO:0000256" key="4">
    <source>
        <dbReference type="ARBA" id="ARBA00022496"/>
    </source>
</evidence>
<dbReference type="GO" id="GO:0009279">
    <property type="term" value="C:cell outer membrane"/>
    <property type="evidence" value="ECO:0007669"/>
    <property type="project" value="UniProtKB-SubCell"/>
</dbReference>
<keyword evidence="5 11" id="KW-0812">Transmembrane</keyword>
<dbReference type="RefSeq" id="WP_183409803.1">
    <property type="nucleotide sequence ID" value="NZ_JACHWY010000001.1"/>
</dbReference>
<evidence type="ECO:0000256" key="1">
    <source>
        <dbReference type="ARBA" id="ARBA00004571"/>
    </source>
</evidence>
<evidence type="ECO:0000259" key="15">
    <source>
        <dbReference type="Pfam" id="PF07715"/>
    </source>
</evidence>
<keyword evidence="13" id="KW-0732">Signal</keyword>
<name>A0A7W4Z564_9GAMM</name>
<feature type="domain" description="TonB-dependent receptor-like beta-barrel" evidence="14">
    <location>
        <begin position="267"/>
        <end position="764"/>
    </location>
</feature>
<reference evidence="16 17" key="1">
    <citation type="submission" date="2020-08" db="EMBL/GenBank/DDBJ databases">
        <title>Genomic Encyclopedia of Type Strains, Phase III (KMG-III): the genomes of soil and plant-associated and newly described type strains.</title>
        <authorList>
            <person name="Whitman W."/>
        </authorList>
    </citation>
    <scope>NUCLEOTIDE SEQUENCE [LARGE SCALE GENOMIC DNA]</scope>
    <source>
        <strain evidence="16 17">CECT 8654</strain>
    </source>
</reference>
<dbReference type="Pfam" id="PF00593">
    <property type="entry name" value="TonB_dep_Rec_b-barrel"/>
    <property type="match status" value="1"/>
</dbReference>
<dbReference type="Gene3D" id="2.40.170.20">
    <property type="entry name" value="TonB-dependent receptor, beta-barrel domain"/>
    <property type="match status" value="1"/>
</dbReference>
<evidence type="ECO:0000313" key="17">
    <source>
        <dbReference type="Proteomes" id="UP000537130"/>
    </source>
</evidence>
<dbReference type="EMBL" id="JACHWY010000001">
    <property type="protein sequence ID" value="MBB3047164.1"/>
    <property type="molecule type" value="Genomic_DNA"/>
</dbReference>
<dbReference type="PROSITE" id="PS52016">
    <property type="entry name" value="TONB_DEPENDENT_REC_3"/>
    <property type="match status" value="1"/>
</dbReference>
<evidence type="ECO:0000256" key="10">
    <source>
        <dbReference type="ARBA" id="ARBA00023237"/>
    </source>
</evidence>
<evidence type="ECO:0000256" key="11">
    <source>
        <dbReference type="PROSITE-ProRule" id="PRU01360"/>
    </source>
</evidence>
<gene>
    <name evidence="16" type="ORF">FHR99_001400</name>
</gene>
<keyword evidence="6" id="KW-0408">Iron</keyword>
<dbReference type="Pfam" id="PF07715">
    <property type="entry name" value="Plug"/>
    <property type="match status" value="1"/>
</dbReference>
<dbReference type="GO" id="GO:0006826">
    <property type="term" value="P:iron ion transport"/>
    <property type="evidence" value="ECO:0007669"/>
    <property type="project" value="UniProtKB-KW"/>
</dbReference>
<evidence type="ECO:0000259" key="14">
    <source>
        <dbReference type="Pfam" id="PF00593"/>
    </source>
</evidence>
<dbReference type="AlphaFoldDB" id="A0A7W4Z564"/>
<dbReference type="Proteomes" id="UP000537130">
    <property type="component" value="Unassembled WGS sequence"/>
</dbReference>
<evidence type="ECO:0000256" key="3">
    <source>
        <dbReference type="ARBA" id="ARBA00022452"/>
    </source>
</evidence>
<organism evidence="16 17">
    <name type="scientific">Litorivivens lipolytica</name>
    <dbReference type="NCBI Taxonomy" id="1524264"/>
    <lineage>
        <taxon>Bacteria</taxon>
        <taxon>Pseudomonadati</taxon>
        <taxon>Pseudomonadota</taxon>
        <taxon>Gammaproteobacteria</taxon>
        <taxon>Litorivivens</taxon>
    </lineage>
</organism>
<keyword evidence="17" id="KW-1185">Reference proteome</keyword>
<feature type="signal peptide" evidence="13">
    <location>
        <begin position="1"/>
        <end position="25"/>
    </location>
</feature>
<keyword evidence="8 12" id="KW-0798">TonB box</keyword>
<comment type="subcellular location">
    <subcellularLocation>
        <location evidence="1 11">Cell outer membrane</location>
        <topology evidence="1 11">Multi-pass membrane protein</topology>
    </subcellularLocation>
</comment>
<keyword evidence="9 11" id="KW-0472">Membrane</keyword>
<evidence type="ECO:0000256" key="8">
    <source>
        <dbReference type="ARBA" id="ARBA00023077"/>
    </source>
</evidence>
<evidence type="ECO:0000256" key="2">
    <source>
        <dbReference type="ARBA" id="ARBA00022448"/>
    </source>
</evidence>
<dbReference type="InterPro" id="IPR036942">
    <property type="entry name" value="Beta-barrel_TonB_sf"/>
</dbReference>
<evidence type="ECO:0000256" key="13">
    <source>
        <dbReference type="SAM" id="SignalP"/>
    </source>
</evidence>
<evidence type="ECO:0000256" key="7">
    <source>
        <dbReference type="ARBA" id="ARBA00023065"/>
    </source>
</evidence>
<keyword evidence="2 11" id="KW-0813">Transport</keyword>
<dbReference type="PANTHER" id="PTHR32552:SF81">
    <property type="entry name" value="TONB-DEPENDENT OUTER MEMBRANE RECEPTOR"/>
    <property type="match status" value="1"/>
</dbReference>
<comment type="caution">
    <text evidence="16">The sequence shown here is derived from an EMBL/GenBank/DDBJ whole genome shotgun (WGS) entry which is preliminary data.</text>
</comment>
<evidence type="ECO:0000256" key="6">
    <source>
        <dbReference type="ARBA" id="ARBA00023004"/>
    </source>
</evidence>
<protein>
    <submittedName>
        <fullName evidence="16">Iron complex outermembrane receptor protein</fullName>
    </submittedName>
</protein>
<evidence type="ECO:0000256" key="5">
    <source>
        <dbReference type="ARBA" id="ARBA00022692"/>
    </source>
</evidence>
<accession>A0A7W4Z564</accession>
<dbReference type="InterPro" id="IPR000531">
    <property type="entry name" value="Beta-barrel_TonB"/>
</dbReference>
<comment type="similarity">
    <text evidence="11 12">Belongs to the TonB-dependent receptor family.</text>
</comment>
<keyword evidence="7" id="KW-0406">Ion transport</keyword>
<evidence type="ECO:0000313" key="16">
    <source>
        <dbReference type="EMBL" id="MBB3047164.1"/>
    </source>
</evidence>
<feature type="domain" description="TonB-dependent receptor plug" evidence="15">
    <location>
        <begin position="49"/>
        <end position="158"/>
    </location>
</feature>
<dbReference type="InterPro" id="IPR039426">
    <property type="entry name" value="TonB-dep_rcpt-like"/>
</dbReference>